<evidence type="ECO:0000256" key="1">
    <source>
        <dbReference type="ARBA" id="ARBA00005234"/>
    </source>
</evidence>
<keyword evidence="6" id="KW-1185">Reference proteome</keyword>
<dbReference type="GO" id="GO:0019783">
    <property type="term" value="F:ubiquitin-like protein peptidase activity"/>
    <property type="evidence" value="ECO:0007669"/>
    <property type="project" value="UniProtKB-ARBA"/>
</dbReference>
<dbReference type="Pfam" id="PF02902">
    <property type="entry name" value="Peptidase_C48"/>
    <property type="match status" value="1"/>
</dbReference>
<dbReference type="AlphaFoldDB" id="A0A9P5P730"/>
<name>A0A9P5P730_9AGAR</name>
<dbReference type="GO" id="GO:0006508">
    <property type="term" value="P:proteolysis"/>
    <property type="evidence" value="ECO:0007669"/>
    <property type="project" value="UniProtKB-KW"/>
</dbReference>
<gene>
    <name evidence="5" type="ORF">BDP27DRAFT_1430484</name>
</gene>
<dbReference type="GO" id="GO:0008234">
    <property type="term" value="F:cysteine-type peptidase activity"/>
    <property type="evidence" value="ECO:0007669"/>
    <property type="project" value="InterPro"/>
</dbReference>
<dbReference type="Gene3D" id="3.40.395.10">
    <property type="entry name" value="Adenoviral Proteinase, Chain A"/>
    <property type="match status" value="1"/>
</dbReference>
<keyword evidence="3" id="KW-0378">Hydrolase</keyword>
<organism evidence="5 6">
    <name type="scientific">Rhodocollybia butyracea</name>
    <dbReference type="NCBI Taxonomy" id="206335"/>
    <lineage>
        <taxon>Eukaryota</taxon>
        <taxon>Fungi</taxon>
        <taxon>Dikarya</taxon>
        <taxon>Basidiomycota</taxon>
        <taxon>Agaricomycotina</taxon>
        <taxon>Agaricomycetes</taxon>
        <taxon>Agaricomycetidae</taxon>
        <taxon>Agaricales</taxon>
        <taxon>Marasmiineae</taxon>
        <taxon>Omphalotaceae</taxon>
        <taxon>Rhodocollybia</taxon>
    </lineage>
</organism>
<feature type="domain" description="Ubiquitin-like protease family profile" evidence="4">
    <location>
        <begin position="425"/>
        <end position="606"/>
    </location>
</feature>
<protein>
    <recommendedName>
        <fullName evidence="4">Ubiquitin-like protease family profile domain-containing protein</fullName>
    </recommendedName>
</protein>
<dbReference type="SUPFAM" id="SSF54001">
    <property type="entry name" value="Cysteine proteinases"/>
    <property type="match status" value="1"/>
</dbReference>
<accession>A0A9P5P730</accession>
<keyword evidence="2" id="KW-0645">Protease</keyword>
<evidence type="ECO:0000256" key="3">
    <source>
        <dbReference type="ARBA" id="ARBA00022801"/>
    </source>
</evidence>
<dbReference type="InterPro" id="IPR003653">
    <property type="entry name" value="Peptidase_C48_C"/>
</dbReference>
<evidence type="ECO:0000313" key="6">
    <source>
        <dbReference type="Proteomes" id="UP000772434"/>
    </source>
</evidence>
<dbReference type="EMBL" id="JADNRY010000261">
    <property type="protein sequence ID" value="KAF9060074.1"/>
    <property type="molecule type" value="Genomic_DNA"/>
</dbReference>
<dbReference type="OrthoDB" id="3052212at2759"/>
<dbReference type="InterPro" id="IPR038765">
    <property type="entry name" value="Papain-like_cys_pep_sf"/>
</dbReference>
<comment type="caution">
    <text evidence="5">The sequence shown here is derived from an EMBL/GenBank/DDBJ whole genome shotgun (WGS) entry which is preliminary data.</text>
</comment>
<dbReference type="Proteomes" id="UP000772434">
    <property type="component" value="Unassembled WGS sequence"/>
</dbReference>
<reference evidence="5" key="1">
    <citation type="submission" date="2020-11" db="EMBL/GenBank/DDBJ databases">
        <authorList>
            <consortium name="DOE Joint Genome Institute"/>
            <person name="Ahrendt S."/>
            <person name="Riley R."/>
            <person name="Andreopoulos W."/>
            <person name="Labutti K."/>
            <person name="Pangilinan J."/>
            <person name="Ruiz-Duenas F.J."/>
            <person name="Barrasa J.M."/>
            <person name="Sanchez-Garcia M."/>
            <person name="Camarero S."/>
            <person name="Miyauchi S."/>
            <person name="Serrano A."/>
            <person name="Linde D."/>
            <person name="Babiker R."/>
            <person name="Drula E."/>
            <person name="Ayuso-Fernandez I."/>
            <person name="Pacheco R."/>
            <person name="Padilla G."/>
            <person name="Ferreira P."/>
            <person name="Barriuso J."/>
            <person name="Kellner H."/>
            <person name="Castanera R."/>
            <person name="Alfaro M."/>
            <person name="Ramirez L."/>
            <person name="Pisabarro A.G."/>
            <person name="Kuo A."/>
            <person name="Tritt A."/>
            <person name="Lipzen A."/>
            <person name="He G."/>
            <person name="Yan M."/>
            <person name="Ng V."/>
            <person name="Cullen D."/>
            <person name="Martin F."/>
            <person name="Rosso M.-N."/>
            <person name="Henrissat B."/>
            <person name="Hibbett D."/>
            <person name="Martinez A.T."/>
            <person name="Grigoriev I.V."/>
        </authorList>
    </citation>
    <scope>NUCLEOTIDE SEQUENCE</scope>
    <source>
        <strain evidence="5">AH 40177</strain>
    </source>
</reference>
<comment type="similarity">
    <text evidence="1">Belongs to the peptidase C48 family.</text>
</comment>
<evidence type="ECO:0000313" key="5">
    <source>
        <dbReference type="EMBL" id="KAF9060074.1"/>
    </source>
</evidence>
<sequence>MPSEINSLWLRPDILIKNIEFLTSLSSDPFPKLTKALLNHFSHDRIWDKSVGKDRMLSSDEWLQIMSPLYGVQLIAIYETQQLVYVSLDHPGTGDLQKANVNFGAFADHNVKTFMEKQKAKVVGYQQIDPVPLSNDSSLVTLVENVKSTVSKSKVLVLKFNMCIAAFTVRMYMELGDFIPSKGFVQLPKKASATPAWTVLVDMLQENGLTTLQPLRSDTTMCDSYDPSRWQTVIHCAVGFSPIVLLQDKKLKGINRAVLLQYATHLNKRNKPKAIQDIEACIWSNIFSMAINFLSVDEALDKLFSDTSPILNKMSENEGHTDLPSNSSVVYNDPAPPYAPSQEIAGFERGGRVQDLGDPASTHGEFMTVAVQNSGGSVEDDETEYWLKNDPFWARLQKDHELVKKKLSALLKFIKHDTNLAQKTRPLGLDSLSRIATGRWLNTETISHFGTLWARQETRNTVLFLDSWFQTKFMYDKSGTILGPQLDKQAKLNTHLNRKLKTLKKTIDHVEYCYVVINEDLKHWYSFVIDFTNKTMFVCDSLPRKGRAEAMIPVVFSLVWICRSILLLMGKEMVMTEWGWLSHSNVPKQADTNSCGLGILAGAESE</sequence>
<dbReference type="PROSITE" id="PS50600">
    <property type="entry name" value="ULP_PROTEASE"/>
    <property type="match status" value="1"/>
</dbReference>
<evidence type="ECO:0000259" key="4">
    <source>
        <dbReference type="PROSITE" id="PS50600"/>
    </source>
</evidence>
<proteinExistence type="inferred from homology"/>
<evidence type="ECO:0000256" key="2">
    <source>
        <dbReference type="ARBA" id="ARBA00022670"/>
    </source>
</evidence>